<dbReference type="SMART" id="SM00347">
    <property type="entry name" value="HTH_MARR"/>
    <property type="match status" value="1"/>
</dbReference>
<comment type="caution">
    <text evidence="5">The sequence shown here is derived from an EMBL/GenBank/DDBJ whole genome shotgun (WGS) entry which is preliminary data.</text>
</comment>
<evidence type="ECO:0000313" key="5">
    <source>
        <dbReference type="EMBL" id="MDM8195112.1"/>
    </source>
</evidence>
<evidence type="ECO:0000313" key="6">
    <source>
        <dbReference type="Proteomes" id="UP001529275"/>
    </source>
</evidence>
<dbReference type="PROSITE" id="PS50995">
    <property type="entry name" value="HTH_MARR_2"/>
    <property type="match status" value="1"/>
</dbReference>
<evidence type="ECO:0000256" key="1">
    <source>
        <dbReference type="ARBA" id="ARBA00023015"/>
    </source>
</evidence>
<keyword evidence="3" id="KW-0804">Transcription</keyword>
<dbReference type="EMBL" id="JAUDCK010000004">
    <property type="protein sequence ID" value="MDM8195112.1"/>
    <property type="molecule type" value="Genomic_DNA"/>
</dbReference>
<dbReference type="InterPro" id="IPR000835">
    <property type="entry name" value="HTH_MarR-typ"/>
</dbReference>
<name>A0ABT7UG37_9FIRM</name>
<dbReference type="InterPro" id="IPR036390">
    <property type="entry name" value="WH_DNA-bd_sf"/>
</dbReference>
<proteinExistence type="predicted"/>
<dbReference type="PANTHER" id="PTHR42756:SF1">
    <property type="entry name" value="TRANSCRIPTIONAL REPRESSOR OF EMRAB OPERON"/>
    <property type="match status" value="1"/>
</dbReference>
<organism evidence="5 6">
    <name type="scientific">Massilimicrobiota timonensis</name>
    <dbReference type="NCBI Taxonomy" id="1776392"/>
    <lineage>
        <taxon>Bacteria</taxon>
        <taxon>Bacillati</taxon>
        <taxon>Bacillota</taxon>
        <taxon>Erysipelotrichia</taxon>
        <taxon>Erysipelotrichales</taxon>
        <taxon>Erysipelotrichaceae</taxon>
        <taxon>Massilimicrobiota</taxon>
    </lineage>
</organism>
<dbReference type="Pfam" id="PF13601">
    <property type="entry name" value="HTH_34"/>
    <property type="match status" value="1"/>
</dbReference>
<keyword evidence="6" id="KW-1185">Reference proteome</keyword>
<dbReference type="Proteomes" id="UP001529275">
    <property type="component" value="Unassembled WGS sequence"/>
</dbReference>
<evidence type="ECO:0000256" key="2">
    <source>
        <dbReference type="ARBA" id="ARBA00023125"/>
    </source>
</evidence>
<gene>
    <name evidence="5" type="ORF">QUV98_02140</name>
</gene>
<sequence>MDYQKYAKELICYMVENEQNFKFCNHDVSEIARGEGAVLIYLMDDHDGVNASEISQRFDINTSRVAAVLNALSKKGYIERVVDLQDKRKIKVFITDKGRIFAQQRRAEIEDYFKKMLEMLGEEDTKEYLRLYRKVNQIIKALK</sequence>
<keyword evidence="2" id="KW-0238">DNA-binding</keyword>
<dbReference type="InterPro" id="IPR027395">
    <property type="entry name" value="WH_DNA-bd_dom"/>
</dbReference>
<dbReference type="SUPFAM" id="SSF46785">
    <property type="entry name" value="Winged helix' DNA-binding domain"/>
    <property type="match status" value="1"/>
</dbReference>
<keyword evidence="1" id="KW-0805">Transcription regulation</keyword>
<dbReference type="PANTHER" id="PTHR42756">
    <property type="entry name" value="TRANSCRIPTIONAL REGULATOR, MARR"/>
    <property type="match status" value="1"/>
</dbReference>
<protein>
    <submittedName>
        <fullName evidence="5">Transcriptional regulator</fullName>
    </submittedName>
</protein>
<dbReference type="Gene3D" id="1.10.10.10">
    <property type="entry name" value="Winged helix-like DNA-binding domain superfamily/Winged helix DNA-binding domain"/>
    <property type="match status" value="1"/>
</dbReference>
<evidence type="ECO:0000259" key="4">
    <source>
        <dbReference type="PROSITE" id="PS50995"/>
    </source>
</evidence>
<accession>A0ABT7UG37</accession>
<evidence type="ECO:0000256" key="3">
    <source>
        <dbReference type="ARBA" id="ARBA00023163"/>
    </source>
</evidence>
<dbReference type="RefSeq" id="WP_087296978.1">
    <property type="nucleotide sequence ID" value="NZ_JAUDCK010000004.1"/>
</dbReference>
<dbReference type="PRINTS" id="PR00598">
    <property type="entry name" value="HTHMARR"/>
</dbReference>
<feature type="domain" description="HTH marR-type" evidence="4">
    <location>
        <begin position="1"/>
        <end position="137"/>
    </location>
</feature>
<reference evidence="6" key="1">
    <citation type="submission" date="2023-06" db="EMBL/GenBank/DDBJ databases">
        <title>Identification and characterization of horizontal gene transfer across gut microbiota members of farm animals based on homology search.</title>
        <authorList>
            <person name="Zeman M."/>
            <person name="Kubasova T."/>
            <person name="Jahodarova E."/>
            <person name="Nykrynova M."/>
            <person name="Rychlik I."/>
        </authorList>
    </citation>
    <scope>NUCLEOTIDE SEQUENCE [LARGE SCALE GENOMIC DNA]</scope>
    <source>
        <strain evidence="6">ET341</strain>
    </source>
</reference>
<dbReference type="InterPro" id="IPR036388">
    <property type="entry name" value="WH-like_DNA-bd_sf"/>
</dbReference>